<dbReference type="SUPFAM" id="SSF143744">
    <property type="entry name" value="GlcG-like"/>
    <property type="match status" value="1"/>
</dbReference>
<dbReference type="RefSeq" id="WP_425308594.1">
    <property type="nucleotide sequence ID" value="NZ_CP154795.1"/>
</dbReference>
<dbReference type="InterPro" id="IPR052517">
    <property type="entry name" value="GlcG_carb_metab_protein"/>
</dbReference>
<keyword evidence="2" id="KW-1185">Reference proteome</keyword>
<organism evidence="1 2">
    <name type="scientific">Ammonicoccus fulvus</name>
    <dbReference type="NCBI Taxonomy" id="3138240"/>
    <lineage>
        <taxon>Bacteria</taxon>
        <taxon>Bacillati</taxon>
        <taxon>Actinomycetota</taxon>
        <taxon>Actinomycetes</taxon>
        <taxon>Propionibacteriales</taxon>
        <taxon>Propionibacteriaceae</taxon>
        <taxon>Ammonicoccus</taxon>
    </lineage>
</organism>
<dbReference type="EMBL" id="CP154795">
    <property type="protein sequence ID" value="XAN07143.1"/>
    <property type="molecule type" value="Genomic_DNA"/>
</dbReference>
<gene>
    <name evidence="1" type="ORF">AADG42_07490</name>
</gene>
<sequence>MSDLIRSQQNLTRAGARAALDAALAKAEELNTRMNIAVVDAGGHLVSFERMDGAMLISSGIAQDKAYSVVIGNGLPTSQWVPALSGDPDPGLLRSFPHRDRLIMFGGGVPIKVGDEVIGAVGVSGGSAEEDAIVAQAGADAVV</sequence>
<dbReference type="PANTHER" id="PTHR34309:SF1">
    <property type="entry name" value="PROTEIN GLCG"/>
    <property type="match status" value="1"/>
</dbReference>
<dbReference type="InterPro" id="IPR005624">
    <property type="entry name" value="PduO/GlcC-like"/>
</dbReference>
<evidence type="ECO:0000313" key="1">
    <source>
        <dbReference type="EMBL" id="XAN07143.1"/>
    </source>
</evidence>
<dbReference type="Proteomes" id="UP001442841">
    <property type="component" value="Chromosome"/>
</dbReference>
<evidence type="ECO:0000313" key="2">
    <source>
        <dbReference type="Proteomes" id="UP001442841"/>
    </source>
</evidence>
<accession>A0ABZ3FQS3</accession>
<dbReference type="PANTHER" id="PTHR34309">
    <property type="entry name" value="SLR1406 PROTEIN"/>
    <property type="match status" value="1"/>
</dbReference>
<name>A0ABZ3FQS3_9ACTN</name>
<reference evidence="1 2" key="1">
    <citation type="submission" date="2024-04" db="EMBL/GenBank/DDBJ databases">
        <title>Isolation of an actinomycete strain from pig manure.</title>
        <authorList>
            <person name="Gong T."/>
            <person name="Yu Z."/>
            <person name="An M."/>
            <person name="Wei C."/>
            <person name="Yang W."/>
            <person name="Liu L."/>
        </authorList>
    </citation>
    <scope>NUCLEOTIDE SEQUENCE [LARGE SCALE GENOMIC DNA]</scope>
    <source>
        <strain evidence="1 2">ZF39</strain>
    </source>
</reference>
<dbReference type="Gene3D" id="3.30.450.150">
    <property type="entry name" value="Haem-degrading domain"/>
    <property type="match status" value="1"/>
</dbReference>
<dbReference type="InterPro" id="IPR038084">
    <property type="entry name" value="PduO/GlcC-like_sf"/>
</dbReference>
<proteinExistence type="predicted"/>
<dbReference type="Pfam" id="PF03928">
    <property type="entry name" value="HbpS-like"/>
    <property type="match status" value="1"/>
</dbReference>
<protein>
    <submittedName>
        <fullName evidence="1">Heme-binding protein</fullName>
    </submittedName>
</protein>